<dbReference type="Pfam" id="PF00756">
    <property type="entry name" value="Esterase"/>
    <property type="match status" value="1"/>
</dbReference>
<dbReference type="GO" id="GO:0016747">
    <property type="term" value="F:acyltransferase activity, transferring groups other than amino-acyl groups"/>
    <property type="evidence" value="ECO:0007669"/>
    <property type="project" value="TreeGrafter"/>
</dbReference>
<accession>A0A2V4BVV1</accession>
<keyword evidence="3" id="KW-1185">Reference proteome</keyword>
<reference evidence="2 3" key="1">
    <citation type="submission" date="2018-05" db="EMBL/GenBank/DDBJ databases">
        <title>Flavobacterium sp. strain IMCC34758, incomplete genome.</title>
        <authorList>
            <person name="Joung Y."/>
        </authorList>
    </citation>
    <scope>NUCLEOTIDE SEQUENCE [LARGE SCALE GENOMIC DNA]</scope>
    <source>
        <strain evidence="2 3">IMCC34758</strain>
    </source>
</reference>
<dbReference type="AlphaFoldDB" id="A0A2V4BVV1"/>
<gene>
    <name evidence="2" type="ORF">DMB68_22300</name>
</gene>
<dbReference type="PANTHER" id="PTHR48098">
    <property type="entry name" value="ENTEROCHELIN ESTERASE-RELATED"/>
    <property type="match status" value="1"/>
</dbReference>
<feature type="chain" id="PRO_5016042911" evidence="1">
    <location>
        <begin position="21"/>
        <end position="272"/>
    </location>
</feature>
<dbReference type="InterPro" id="IPR029058">
    <property type="entry name" value="AB_hydrolase_fold"/>
</dbReference>
<evidence type="ECO:0000313" key="3">
    <source>
        <dbReference type="Proteomes" id="UP000247681"/>
    </source>
</evidence>
<evidence type="ECO:0000256" key="1">
    <source>
        <dbReference type="SAM" id="SignalP"/>
    </source>
</evidence>
<sequence length="272" mass="31283">MKLKNIFFFLIFCTSGMLKAAVIDTVQTFSKSMEKQIKAIVITPDSYSKGKQFPVVYLLHGFSDNYKAYVTKMQGIEKWADTYDIIIVCPDGGFSSWYFDSPVDHKTKYETYISNELVNWVDKNYKTIKNSNARAITGLSMGGHGALYLALRHQDVFGAAGSMSGGVDFRPFPDNWDIPKRLGKYSENPENWEKNTVVNLLNLYKPKGLALIIDCGTEDFFYAVNTNLHEKLRYLNISHDFISRPGAHDWNYWSNSIKFQLLFFNNFFKKNI</sequence>
<keyword evidence="1" id="KW-0732">Signal</keyword>
<name>A0A2V4BVV1_9FLAO</name>
<organism evidence="2 3">
    <name type="scientific">Flavobacterium hydrophilum</name>
    <dbReference type="NCBI Taxonomy" id="2211445"/>
    <lineage>
        <taxon>Bacteria</taxon>
        <taxon>Pseudomonadati</taxon>
        <taxon>Bacteroidota</taxon>
        <taxon>Flavobacteriia</taxon>
        <taxon>Flavobacteriales</taxon>
        <taxon>Flavobacteriaceae</taxon>
        <taxon>Flavobacterium</taxon>
    </lineage>
</organism>
<dbReference type="EMBL" id="QJHL01000008">
    <property type="protein sequence ID" value="PXY43131.1"/>
    <property type="molecule type" value="Genomic_DNA"/>
</dbReference>
<dbReference type="SUPFAM" id="SSF53474">
    <property type="entry name" value="alpha/beta-Hydrolases"/>
    <property type="match status" value="1"/>
</dbReference>
<dbReference type="Gene3D" id="3.40.50.1820">
    <property type="entry name" value="alpha/beta hydrolase"/>
    <property type="match status" value="1"/>
</dbReference>
<dbReference type="InterPro" id="IPR000801">
    <property type="entry name" value="Esterase-like"/>
</dbReference>
<dbReference type="RefSeq" id="WP_110348835.1">
    <property type="nucleotide sequence ID" value="NZ_QJHL01000008.1"/>
</dbReference>
<comment type="caution">
    <text evidence="2">The sequence shown here is derived from an EMBL/GenBank/DDBJ whole genome shotgun (WGS) entry which is preliminary data.</text>
</comment>
<evidence type="ECO:0000313" key="2">
    <source>
        <dbReference type="EMBL" id="PXY43131.1"/>
    </source>
</evidence>
<dbReference type="PANTHER" id="PTHR48098:SF1">
    <property type="entry name" value="DIACYLGLYCEROL ACYLTRANSFERASE_MYCOLYLTRANSFERASE AG85A"/>
    <property type="match status" value="1"/>
</dbReference>
<dbReference type="InterPro" id="IPR050583">
    <property type="entry name" value="Mycobacterial_A85_antigen"/>
</dbReference>
<dbReference type="OrthoDB" id="9803578at2"/>
<feature type="signal peptide" evidence="1">
    <location>
        <begin position="1"/>
        <end position="20"/>
    </location>
</feature>
<protein>
    <submittedName>
        <fullName evidence="2">XynC protein</fullName>
    </submittedName>
</protein>
<dbReference type="Proteomes" id="UP000247681">
    <property type="component" value="Unassembled WGS sequence"/>
</dbReference>
<proteinExistence type="predicted"/>